<dbReference type="InterPro" id="IPR037482">
    <property type="entry name" value="ST1585_MBL-fold"/>
</dbReference>
<proteinExistence type="predicted"/>
<reference evidence="2 3" key="1">
    <citation type="journal article" date="2023" name="Microbiol. Resour. Announc.">
        <title>Complete Genome Sequence of Imperialibacter roseus strain P4T.</title>
        <authorList>
            <person name="Tizabi D.R."/>
            <person name="Bachvaroff T."/>
            <person name="Hill R.T."/>
        </authorList>
    </citation>
    <scope>NUCLEOTIDE SEQUENCE [LARGE SCALE GENOMIC DNA]</scope>
    <source>
        <strain evidence="2 3">P4T</strain>
    </source>
</reference>
<protein>
    <submittedName>
        <fullName evidence="2">MBL fold metallo-hydrolase</fullName>
    </submittedName>
</protein>
<dbReference type="EMBL" id="CP136051">
    <property type="protein sequence ID" value="WOK06419.1"/>
    <property type="molecule type" value="Genomic_DNA"/>
</dbReference>
<keyword evidence="3" id="KW-1185">Reference proteome</keyword>
<dbReference type="Gene3D" id="3.60.15.10">
    <property type="entry name" value="Ribonuclease Z/Hydroxyacylglutathione hydrolase-like"/>
    <property type="match status" value="1"/>
</dbReference>
<dbReference type="SMART" id="SM00849">
    <property type="entry name" value="Lactamase_B"/>
    <property type="match status" value="1"/>
</dbReference>
<gene>
    <name evidence="2" type="ORF">RT717_25420</name>
</gene>
<dbReference type="Pfam" id="PF00753">
    <property type="entry name" value="Lactamase_B"/>
    <property type="match status" value="1"/>
</dbReference>
<dbReference type="InterPro" id="IPR050855">
    <property type="entry name" value="NDM-1-like"/>
</dbReference>
<dbReference type="Proteomes" id="UP001302349">
    <property type="component" value="Chromosome"/>
</dbReference>
<dbReference type="PANTHER" id="PTHR42951:SF22">
    <property type="entry name" value="METALLO BETA-LACTAMASE SUPERFAMILY LIPOPROTEIN"/>
    <property type="match status" value="1"/>
</dbReference>
<name>A0ABZ0IQG3_9BACT</name>
<dbReference type="RefSeq" id="WP_317489143.1">
    <property type="nucleotide sequence ID" value="NZ_CP136051.1"/>
</dbReference>
<dbReference type="SUPFAM" id="SSF56281">
    <property type="entry name" value="Metallo-hydrolase/oxidoreductase"/>
    <property type="match status" value="1"/>
</dbReference>
<feature type="domain" description="Metallo-beta-lactamase" evidence="1">
    <location>
        <begin position="30"/>
        <end position="224"/>
    </location>
</feature>
<evidence type="ECO:0000313" key="2">
    <source>
        <dbReference type="EMBL" id="WOK06419.1"/>
    </source>
</evidence>
<dbReference type="PANTHER" id="PTHR42951">
    <property type="entry name" value="METALLO-BETA-LACTAMASE DOMAIN-CONTAINING"/>
    <property type="match status" value="1"/>
</dbReference>
<sequence>MAKLLISLNPGAVMLDVNILDLHFLGLEKTISSFLIKTSDGPVLIETGPHSSIQSLEKGLKENGVETEDVKHVFLTHIHLDHAGAAWYFAQKGASVYVHPFGVKHLADPSKLMESARRIYQDKMDYLWGQMHSINESQLVAVNDEQTIEIGGVAIKALHTPGHAIHHIAWQINDILFSGDVAGVKIENGPVVPPCPPPDINVENWKDSIERIKAAGVSQLYLTHFGVIKDVDKHLDDLELVLDEWAFWIKNQMEKGTDAESMTPMFQGFVADGLRHQGLTDRQIEQYEAANPAWMSVAGLMRYWTKRKSAEQA</sequence>
<organism evidence="2 3">
    <name type="scientific">Imperialibacter roseus</name>
    <dbReference type="NCBI Taxonomy" id="1324217"/>
    <lineage>
        <taxon>Bacteria</taxon>
        <taxon>Pseudomonadati</taxon>
        <taxon>Bacteroidota</taxon>
        <taxon>Cytophagia</taxon>
        <taxon>Cytophagales</taxon>
        <taxon>Flammeovirgaceae</taxon>
        <taxon>Imperialibacter</taxon>
    </lineage>
</organism>
<accession>A0ABZ0IQG3</accession>
<dbReference type="InterPro" id="IPR036866">
    <property type="entry name" value="RibonucZ/Hydroxyglut_hydro"/>
</dbReference>
<evidence type="ECO:0000313" key="3">
    <source>
        <dbReference type="Proteomes" id="UP001302349"/>
    </source>
</evidence>
<dbReference type="InterPro" id="IPR001279">
    <property type="entry name" value="Metallo-B-lactamas"/>
</dbReference>
<dbReference type="CDD" id="cd07726">
    <property type="entry name" value="ST1585-like_MBL-fold"/>
    <property type="match status" value="1"/>
</dbReference>
<evidence type="ECO:0000259" key="1">
    <source>
        <dbReference type="SMART" id="SM00849"/>
    </source>
</evidence>